<evidence type="ECO:0000256" key="3">
    <source>
        <dbReference type="ARBA" id="ARBA00022833"/>
    </source>
</evidence>
<evidence type="ECO:0000313" key="12">
    <source>
        <dbReference type="Proteomes" id="UP000242180"/>
    </source>
</evidence>
<reference evidence="11 12" key="1">
    <citation type="submission" date="2016-07" db="EMBL/GenBank/DDBJ databases">
        <title>Pervasive Adenine N6-methylation of Active Genes in Fungi.</title>
        <authorList>
            <consortium name="DOE Joint Genome Institute"/>
            <person name="Mondo S.J."/>
            <person name="Dannebaum R.O."/>
            <person name="Kuo R.C."/>
            <person name="Labutti K."/>
            <person name="Haridas S."/>
            <person name="Kuo A."/>
            <person name="Salamov A."/>
            <person name="Ahrendt S.R."/>
            <person name="Lipzen A."/>
            <person name="Sullivan W."/>
            <person name="Andreopoulos W.B."/>
            <person name="Clum A."/>
            <person name="Lindquist E."/>
            <person name="Daum C."/>
            <person name="Ramamoorthy G.K."/>
            <person name="Gryganskyi A."/>
            <person name="Culley D."/>
            <person name="Magnuson J.K."/>
            <person name="James T.Y."/>
            <person name="O'Malley M.A."/>
            <person name="Stajich J.E."/>
            <person name="Spatafora J.W."/>
            <person name="Visel A."/>
            <person name="Grigoriev I.V."/>
        </authorList>
    </citation>
    <scope>NUCLEOTIDE SEQUENCE [LARGE SCALE GENOMIC DNA]</scope>
    <source>
        <strain evidence="11 12">NRRL 2496</strain>
    </source>
</reference>
<dbReference type="Pfam" id="PF00080">
    <property type="entry name" value="Sod_Cu"/>
    <property type="match status" value="1"/>
</dbReference>
<keyword evidence="12" id="KW-1185">Reference proteome</keyword>
<dbReference type="EMBL" id="MCGN01000002">
    <property type="protein sequence ID" value="ORZ00622.1"/>
    <property type="molecule type" value="Genomic_DNA"/>
</dbReference>
<evidence type="ECO:0000313" key="11">
    <source>
        <dbReference type="EMBL" id="ORZ00622.1"/>
    </source>
</evidence>
<comment type="cofactor">
    <cofactor evidence="9">
        <name>Cu cation</name>
        <dbReference type="ChEBI" id="CHEBI:23378"/>
    </cofactor>
    <text evidence="9">Binds 1 copper ion per subunit.</text>
</comment>
<accession>A0A1X2HMV2</accession>
<dbReference type="SUPFAM" id="SSF49329">
    <property type="entry name" value="Cu,Zn superoxide dismutase-like"/>
    <property type="match status" value="1"/>
</dbReference>
<dbReference type="InterPro" id="IPR001424">
    <property type="entry name" value="SOD_Cu_Zn_dom"/>
</dbReference>
<evidence type="ECO:0000256" key="2">
    <source>
        <dbReference type="ARBA" id="ARBA00022723"/>
    </source>
</evidence>
<dbReference type="PRINTS" id="PR00068">
    <property type="entry name" value="CUZNDISMTASE"/>
</dbReference>
<dbReference type="PROSITE" id="PS00332">
    <property type="entry name" value="SOD_CU_ZN_2"/>
    <property type="match status" value="1"/>
</dbReference>
<dbReference type="InterPro" id="IPR018152">
    <property type="entry name" value="SOD_Cu/Zn_BS"/>
</dbReference>
<evidence type="ECO:0000256" key="9">
    <source>
        <dbReference type="RuleBase" id="RU000393"/>
    </source>
</evidence>
<dbReference type="InterPro" id="IPR036423">
    <property type="entry name" value="SOD-like_Cu/Zn_dom_sf"/>
</dbReference>
<dbReference type="Proteomes" id="UP000242180">
    <property type="component" value="Unassembled WGS sequence"/>
</dbReference>
<dbReference type="Gene3D" id="2.60.40.200">
    <property type="entry name" value="Superoxide dismutase, copper/zinc binding domain"/>
    <property type="match status" value="1"/>
</dbReference>
<feature type="domain" description="Superoxide dismutase copper/zinc binding" evidence="10">
    <location>
        <begin position="15"/>
        <end position="149"/>
    </location>
</feature>
<gene>
    <name evidence="11" type="ORF">BCR43DRAFT_485540</name>
</gene>
<keyword evidence="6 9" id="KW-0186">Copper</keyword>
<keyword evidence="5 9" id="KW-0560">Oxidoreductase</keyword>
<evidence type="ECO:0000256" key="1">
    <source>
        <dbReference type="ARBA" id="ARBA00010457"/>
    </source>
</evidence>
<evidence type="ECO:0000256" key="4">
    <source>
        <dbReference type="ARBA" id="ARBA00022862"/>
    </source>
</evidence>
<comment type="catalytic activity">
    <reaction evidence="8 9">
        <text>2 superoxide + 2 H(+) = H2O2 + O2</text>
        <dbReference type="Rhea" id="RHEA:20696"/>
        <dbReference type="ChEBI" id="CHEBI:15378"/>
        <dbReference type="ChEBI" id="CHEBI:15379"/>
        <dbReference type="ChEBI" id="CHEBI:16240"/>
        <dbReference type="ChEBI" id="CHEBI:18421"/>
        <dbReference type="EC" id="1.15.1.1"/>
    </reaction>
</comment>
<organism evidence="11 12">
    <name type="scientific">Syncephalastrum racemosum</name>
    <name type="common">Filamentous fungus</name>
    <dbReference type="NCBI Taxonomy" id="13706"/>
    <lineage>
        <taxon>Eukaryota</taxon>
        <taxon>Fungi</taxon>
        <taxon>Fungi incertae sedis</taxon>
        <taxon>Mucoromycota</taxon>
        <taxon>Mucoromycotina</taxon>
        <taxon>Mucoromycetes</taxon>
        <taxon>Mucorales</taxon>
        <taxon>Syncephalastraceae</taxon>
        <taxon>Syncephalastrum</taxon>
    </lineage>
</organism>
<comment type="function">
    <text evidence="9">Destroys radicals which are normally produced within the cells and which are toxic to biological systems.</text>
</comment>
<name>A0A1X2HMV2_SYNRA</name>
<dbReference type="STRING" id="13706.A0A1X2HMV2"/>
<evidence type="ECO:0000259" key="10">
    <source>
        <dbReference type="Pfam" id="PF00080"/>
    </source>
</evidence>
<comment type="caution">
    <text evidence="11">The sequence shown here is derived from an EMBL/GenBank/DDBJ whole genome shotgun (WGS) entry which is preliminary data.</text>
</comment>
<evidence type="ECO:0000256" key="6">
    <source>
        <dbReference type="ARBA" id="ARBA00023008"/>
    </source>
</evidence>
<dbReference type="EC" id="1.15.1.1" evidence="9"/>
<evidence type="ECO:0000256" key="7">
    <source>
        <dbReference type="ARBA" id="ARBA00023157"/>
    </source>
</evidence>
<comment type="cofactor">
    <cofactor evidence="9">
        <name>Zn(2+)</name>
        <dbReference type="ChEBI" id="CHEBI:29105"/>
    </cofactor>
    <text evidence="9">Binds 1 zinc ion per subunit.</text>
</comment>
<dbReference type="AlphaFoldDB" id="A0A1X2HMV2"/>
<keyword evidence="7" id="KW-1015">Disulfide bond</keyword>
<dbReference type="GO" id="GO:0004784">
    <property type="term" value="F:superoxide dismutase activity"/>
    <property type="evidence" value="ECO:0007669"/>
    <property type="project" value="UniProtKB-EC"/>
</dbReference>
<keyword evidence="3 9" id="KW-0862">Zinc</keyword>
<dbReference type="FunFam" id="2.60.40.200:FF:000003">
    <property type="entry name" value="Superoxide dismutase [Cu-Zn], chloroplastic"/>
    <property type="match status" value="1"/>
</dbReference>
<keyword evidence="2 9" id="KW-0479">Metal-binding</keyword>
<dbReference type="GO" id="GO:0005507">
    <property type="term" value="F:copper ion binding"/>
    <property type="evidence" value="ECO:0007669"/>
    <property type="project" value="InterPro"/>
</dbReference>
<dbReference type="OrthoDB" id="2015551at2759"/>
<dbReference type="InParanoid" id="A0A1X2HMV2"/>
<evidence type="ECO:0000256" key="8">
    <source>
        <dbReference type="ARBA" id="ARBA00049204"/>
    </source>
</evidence>
<dbReference type="OMA" id="GARYACG"/>
<dbReference type="InterPro" id="IPR024134">
    <property type="entry name" value="SOD_Cu/Zn_/chaperone"/>
</dbReference>
<sequence>MVNAVAILSQSAAITGMINFTQPHPGAQTTVTAKIHGLEPGKHGIHVHSLGDISGGCNSTGTHWNPRNMTHGGPNDEIRHAGDFGNVVADANGDVCVKLHDDVATLFGPESILGRAIVIHALEDDLGRGGNAESKSTGNAGGRLACGIIGISSLEDLD</sequence>
<evidence type="ECO:0000256" key="5">
    <source>
        <dbReference type="ARBA" id="ARBA00023002"/>
    </source>
</evidence>
<protein>
    <recommendedName>
        <fullName evidence="9">Superoxide dismutase [Cu-Zn]</fullName>
        <ecNumber evidence="9">1.15.1.1</ecNumber>
    </recommendedName>
</protein>
<dbReference type="PANTHER" id="PTHR10003">
    <property type="entry name" value="SUPEROXIDE DISMUTASE CU-ZN -RELATED"/>
    <property type="match status" value="1"/>
</dbReference>
<proteinExistence type="inferred from homology"/>
<keyword evidence="4" id="KW-0049">Antioxidant</keyword>
<comment type="similarity">
    <text evidence="1 9">Belongs to the Cu-Zn superoxide dismutase family.</text>
</comment>
<dbReference type="CDD" id="cd00305">
    <property type="entry name" value="Cu-Zn_Superoxide_Dismutase"/>
    <property type="match status" value="1"/>
</dbReference>